<dbReference type="CDD" id="cd04664">
    <property type="entry name" value="NUDIX_DHNTPase_like"/>
    <property type="match status" value="1"/>
</dbReference>
<accession>A0ABV4IAX5</accession>
<reference evidence="2 3" key="1">
    <citation type="submission" date="2024-08" db="EMBL/GenBank/DDBJ databases">
        <authorList>
            <person name="Feng Z."/>
            <person name="Ronholm J."/>
        </authorList>
    </citation>
    <scope>NUCLEOTIDE SEQUENCE [LARGE SCALE GENOMIC DNA]</scope>
    <source>
        <strain evidence="2 3">4-AB0-8</strain>
    </source>
</reference>
<proteinExistence type="predicted"/>
<dbReference type="EC" id="3.6.1.67" evidence="2"/>
<name>A0ABV4IAX5_9BURK</name>
<organism evidence="2 3">
    <name type="scientific">Comamonas jiangduensis</name>
    <dbReference type="NCBI Taxonomy" id="1194168"/>
    <lineage>
        <taxon>Bacteria</taxon>
        <taxon>Pseudomonadati</taxon>
        <taxon>Pseudomonadota</taxon>
        <taxon>Betaproteobacteria</taxon>
        <taxon>Burkholderiales</taxon>
        <taxon>Comamonadaceae</taxon>
        <taxon>Comamonas</taxon>
    </lineage>
</organism>
<dbReference type="InterPro" id="IPR015797">
    <property type="entry name" value="NUDIX_hydrolase-like_dom_sf"/>
</dbReference>
<dbReference type="NCBIfam" id="NF006961">
    <property type="entry name" value="PRK09438.1"/>
    <property type="match status" value="1"/>
</dbReference>
<dbReference type="SUPFAM" id="SSF55811">
    <property type="entry name" value="Nudix"/>
    <property type="match status" value="1"/>
</dbReference>
<evidence type="ECO:0000259" key="1">
    <source>
        <dbReference type="PROSITE" id="PS51462"/>
    </source>
</evidence>
<dbReference type="Gene3D" id="3.90.79.10">
    <property type="entry name" value="Nucleoside Triphosphate Pyrophosphohydrolase"/>
    <property type="match status" value="1"/>
</dbReference>
<evidence type="ECO:0000313" key="3">
    <source>
        <dbReference type="Proteomes" id="UP001567350"/>
    </source>
</evidence>
<sequence>MNAPCHGLPYKIPQSVLVVIYTATGQVLLLQRTQGDGLGGVFWQSVTGSKEVQDEAWHQAAAREVWEETGIDVQAPGCQLQDWELENRYPIYPQWLHRYAPGVCMNTERVFGLRVPSYVEVTLNPQEHTAFAWHAWREAADRCYAPSNAEAILHLPAFLSA</sequence>
<keyword evidence="2" id="KW-0378">Hydrolase</keyword>
<dbReference type="Proteomes" id="UP001567350">
    <property type="component" value="Unassembled WGS sequence"/>
</dbReference>
<evidence type="ECO:0000313" key="2">
    <source>
        <dbReference type="EMBL" id="MEZ2737950.1"/>
    </source>
</evidence>
<feature type="domain" description="Nudix hydrolase" evidence="1">
    <location>
        <begin position="9"/>
        <end position="156"/>
    </location>
</feature>
<dbReference type="PANTHER" id="PTHR43736:SF1">
    <property type="entry name" value="DIHYDRONEOPTERIN TRIPHOSPHATE DIPHOSPHATASE"/>
    <property type="match status" value="1"/>
</dbReference>
<comment type="caution">
    <text evidence="2">The sequence shown here is derived from an EMBL/GenBank/DDBJ whole genome shotgun (WGS) entry which is preliminary data.</text>
</comment>
<dbReference type="GO" id="GO:0019177">
    <property type="term" value="F:dihydroneopterin triphosphate pyrophosphohydrolase activity"/>
    <property type="evidence" value="ECO:0007669"/>
    <property type="project" value="UniProtKB-EC"/>
</dbReference>
<dbReference type="RefSeq" id="WP_370890092.1">
    <property type="nucleotide sequence ID" value="NZ_JBGJLR010000001.1"/>
</dbReference>
<dbReference type="InterPro" id="IPR003564">
    <property type="entry name" value="DHNTPase"/>
</dbReference>
<dbReference type="EMBL" id="JBGJLR010000001">
    <property type="protein sequence ID" value="MEZ2737950.1"/>
    <property type="molecule type" value="Genomic_DNA"/>
</dbReference>
<dbReference type="PROSITE" id="PS51462">
    <property type="entry name" value="NUDIX"/>
    <property type="match status" value="1"/>
</dbReference>
<dbReference type="PRINTS" id="PR01404">
    <property type="entry name" value="NPPPHYDRLASE"/>
</dbReference>
<dbReference type="Pfam" id="PF00293">
    <property type="entry name" value="NUDIX"/>
    <property type="match status" value="1"/>
</dbReference>
<dbReference type="PANTHER" id="PTHR43736">
    <property type="entry name" value="ADP-RIBOSE PYROPHOSPHATASE"/>
    <property type="match status" value="1"/>
</dbReference>
<keyword evidence="3" id="KW-1185">Reference proteome</keyword>
<gene>
    <name evidence="2" type="primary">nudB</name>
    <name evidence="2" type="ORF">ACBP88_00510</name>
</gene>
<dbReference type="InterPro" id="IPR000086">
    <property type="entry name" value="NUDIX_hydrolase_dom"/>
</dbReference>
<protein>
    <submittedName>
        <fullName evidence="2">Dihydroneopterin triphosphate diphosphatase</fullName>
        <ecNumber evidence="2">3.6.1.67</ecNumber>
    </submittedName>
</protein>